<dbReference type="InterPro" id="IPR011075">
    <property type="entry name" value="TetR_C"/>
</dbReference>
<gene>
    <name evidence="7" type="ORF">HD596_007274</name>
</gene>
<evidence type="ECO:0000256" key="2">
    <source>
        <dbReference type="ARBA" id="ARBA00023125"/>
    </source>
</evidence>
<dbReference type="PROSITE" id="PS50977">
    <property type="entry name" value="HTH_TETR_2"/>
    <property type="match status" value="1"/>
</dbReference>
<dbReference type="AlphaFoldDB" id="A0A7W9GB94"/>
<dbReference type="InterPro" id="IPR050109">
    <property type="entry name" value="HTH-type_TetR-like_transc_reg"/>
</dbReference>
<dbReference type="PANTHER" id="PTHR30055">
    <property type="entry name" value="HTH-TYPE TRANSCRIPTIONAL REGULATOR RUTR"/>
    <property type="match status" value="1"/>
</dbReference>
<evidence type="ECO:0000313" key="7">
    <source>
        <dbReference type="EMBL" id="MBB5780518.1"/>
    </source>
</evidence>
<organism evidence="7 8">
    <name type="scientific">Nonomuraea jabiensis</name>
    <dbReference type="NCBI Taxonomy" id="882448"/>
    <lineage>
        <taxon>Bacteria</taxon>
        <taxon>Bacillati</taxon>
        <taxon>Actinomycetota</taxon>
        <taxon>Actinomycetes</taxon>
        <taxon>Streptosporangiales</taxon>
        <taxon>Streptosporangiaceae</taxon>
        <taxon>Nonomuraea</taxon>
    </lineage>
</organism>
<feature type="DNA-binding region" description="H-T-H motif" evidence="4">
    <location>
        <begin position="40"/>
        <end position="59"/>
    </location>
</feature>
<keyword evidence="3" id="KW-0804">Transcription</keyword>
<evidence type="ECO:0000256" key="1">
    <source>
        <dbReference type="ARBA" id="ARBA00023015"/>
    </source>
</evidence>
<evidence type="ECO:0000313" key="8">
    <source>
        <dbReference type="Proteomes" id="UP000579153"/>
    </source>
</evidence>
<sequence>MSIDEGAPRRGGRTRSPQAHQAVLDAAAELLEEIGYQALTIEKIAERSRVAKSTIYRWWRSRADLVMEAYTQRVAERVPDPDAGGLEDDLTAFLGRLYGIAGYPLRARALQGLMAEAQLDPEFARPFREWVESRRAVVLAMLERARERGEVEPGADLEHMTDLVFGPFWYRLLVGHAPLDPAEARAHAARLLDGVRPGGGQSDGSKGDKGRPHTP</sequence>
<dbReference type="SUPFAM" id="SSF46689">
    <property type="entry name" value="Homeodomain-like"/>
    <property type="match status" value="1"/>
</dbReference>
<feature type="region of interest" description="Disordered" evidence="5">
    <location>
        <begin position="191"/>
        <end position="215"/>
    </location>
</feature>
<reference evidence="7 8" key="1">
    <citation type="submission" date="2020-08" db="EMBL/GenBank/DDBJ databases">
        <title>Sequencing the genomes of 1000 actinobacteria strains.</title>
        <authorList>
            <person name="Klenk H.-P."/>
        </authorList>
    </citation>
    <scope>NUCLEOTIDE SEQUENCE [LARGE SCALE GENOMIC DNA]</scope>
    <source>
        <strain evidence="7 8">DSM 45507</strain>
    </source>
</reference>
<dbReference type="EMBL" id="JACHMB010000001">
    <property type="protein sequence ID" value="MBB5780518.1"/>
    <property type="molecule type" value="Genomic_DNA"/>
</dbReference>
<dbReference type="Gene3D" id="1.10.357.10">
    <property type="entry name" value="Tetracycline Repressor, domain 2"/>
    <property type="match status" value="1"/>
</dbReference>
<dbReference type="GO" id="GO:0000976">
    <property type="term" value="F:transcription cis-regulatory region binding"/>
    <property type="evidence" value="ECO:0007669"/>
    <property type="project" value="TreeGrafter"/>
</dbReference>
<name>A0A7W9GB94_9ACTN</name>
<proteinExistence type="predicted"/>
<evidence type="ECO:0000256" key="4">
    <source>
        <dbReference type="PROSITE-ProRule" id="PRU00335"/>
    </source>
</evidence>
<protein>
    <submittedName>
        <fullName evidence="7">AcrR family transcriptional regulator</fullName>
    </submittedName>
</protein>
<keyword evidence="1" id="KW-0805">Transcription regulation</keyword>
<dbReference type="Proteomes" id="UP000579153">
    <property type="component" value="Unassembled WGS sequence"/>
</dbReference>
<dbReference type="GO" id="GO:0003700">
    <property type="term" value="F:DNA-binding transcription factor activity"/>
    <property type="evidence" value="ECO:0007669"/>
    <property type="project" value="TreeGrafter"/>
</dbReference>
<dbReference type="InterPro" id="IPR036271">
    <property type="entry name" value="Tet_transcr_reg_TetR-rel_C_sf"/>
</dbReference>
<keyword evidence="2 4" id="KW-0238">DNA-binding</keyword>
<feature type="domain" description="HTH tetR-type" evidence="6">
    <location>
        <begin position="17"/>
        <end position="77"/>
    </location>
</feature>
<dbReference type="Gene3D" id="1.10.10.60">
    <property type="entry name" value="Homeodomain-like"/>
    <property type="match status" value="1"/>
</dbReference>
<dbReference type="PRINTS" id="PR00455">
    <property type="entry name" value="HTHTETR"/>
</dbReference>
<dbReference type="Pfam" id="PF00440">
    <property type="entry name" value="TetR_N"/>
    <property type="match status" value="1"/>
</dbReference>
<dbReference type="InterPro" id="IPR001647">
    <property type="entry name" value="HTH_TetR"/>
</dbReference>
<evidence type="ECO:0000256" key="3">
    <source>
        <dbReference type="ARBA" id="ARBA00023163"/>
    </source>
</evidence>
<dbReference type="SUPFAM" id="SSF48498">
    <property type="entry name" value="Tetracyclin repressor-like, C-terminal domain"/>
    <property type="match status" value="1"/>
</dbReference>
<evidence type="ECO:0000256" key="5">
    <source>
        <dbReference type="SAM" id="MobiDB-lite"/>
    </source>
</evidence>
<comment type="caution">
    <text evidence="7">The sequence shown here is derived from an EMBL/GenBank/DDBJ whole genome shotgun (WGS) entry which is preliminary data.</text>
</comment>
<feature type="compositionally biased region" description="Basic and acidic residues" evidence="5">
    <location>
        <begin position="205"/>
        <end position="215"/>
    </location>
</feature>
<dbReference type="InterPro" id="IPR009057">
    <property type="entry name" value="Homeodomain-like_sf"/>
</dbReference>
<evidence type="ECO:0000259" key="6">
    <source>
        <dbReference type="PROSITE" id="PS50977"/>
    </source>
</evidence>
<keyword evidence="8" id="KW-1185">Reference proteome</keyword>
<dbReference type="PANTHER" id="PTHR30055:SF148">
    <property type="entry name" value="TETR-FAMILY TRANSCRIPTIONAL REGULATOR"/>
    <property type="match status" value="1"/>
</dbReference>
<accession>A0A7W9GB94</accession>
<dbReference type="RefSeq" id="WP_221519670.1">
    <property type="nucleotide sequence ID" value="NZ_JACHMB010000001.1"/>
</dbReference>
<dbReference type="Pfam" id="PF16859">
    <property type="entry name" value="TetR_C_11"/>
    <property type="match status" value="1"/>
</dbReference>